<dbReference type="InterPro" id="IPR003462">
    <property type="entry name" value="ODC_Mu_crystall"/>
</dbReference>
<dbReference type="PANTHER" id="PTHR13812:SF19">
    <property type="entry name" value="KETIMINE REDUCTASE MU-CRYSTALLIN"/>
    <property type="match status" value="1"/>
</dbReference>
<evidence type="ECO:0000313" key="2">
    <source>
        <dbReference type="EMBL" id="NER12792.1"/>
    </source>
</evidence>
<organism evidence="2 3">
    <name type="scientific">Leptobacterium flavescens</name>
    <dbReference type="NCBI Taxonomy" id="472055"/>
    <lineage>
        <taxon>Bacteria</taxon>
        <taxon>Pseudomonadati</taxon>
        <taxon>Bacteroidota</taxon>
        <taxon>Flavobacteriia</taxon>
        <taxon>Flavobacteriales</taxon>
        <taxon>Flavobacteriaceae</taxon>
        <taxon>Leptobacterium</taxon>
    </lineage>
</organism>
<name>A0A6P0UJR4_9FLAO</name>
<dbReference type="FunFam" id="3.40.50.720:FF:000311">
    <property type="entry name" value="Ornithine cyclodeaminase"/>
    <property type="match status" value="1"/>
</dbReference>
<dbReference type="Proteomes" id="UP000468581">
    <property type="component" value="Unassembled WGS sequence"/>
</dbReference>
<reference evidence="2 3" key="1">
    <citation type="submission" date="2020-01" db="EMBL/GenBank/DDBJ databases">
        <title>Leptobacterium flavescens.</title>
        <authorList>
            <person name="Wang G."/>
        </authorList>
    </citation>
    <scope>NUCLEOTIDE SEQUENCE [LARGE SCALE GENOMIC DNA]</scope>
    <source>
        <strain evidence="2 3">KCTC 22160</strain>
    </source>
</reference>
<protein>
    <submittedName>
        <fullName evidence="2">Ornithine cyclodeaminase family protein</fullName>
    </submittedName>
</protein>
<dbReference type="Gene3D" id="3.40.50.720">
    <property type="entry name" value="NAD(P)-binding Rossmann-like Domain"/>
    <property type="match status" value="1"/>
</dbReference>
<dbReference type="RefSeq" id="WP_163605802.1">
    <property type="nucleotide sequence ID" value="NZ_JAABOO010000001.1"/>
</dbReference>
<evidence type="ECO:0000256" key="1">
    <source>
        <dbReference type="ARBA" id="ARBA00008903"/>
    </source>
</evidence>
<accession>A0A6P0UJR4</accession>
<dbReference type="InterPro" id="IPR036291">
    <property type="entry name" value="NAD(P)-bd_dom_sf"/>
</dbReference>
<dbReference type="InterPro" id="IPR023401">
    <property type="entry name" value="ODC_N"/>
</dbReference>
<evidence type="ECO:0000313" key="3">
    <source>
        <dbReference type="Proteomes" id="UP000468581"/>
    </source>
</evidence>
<dbReference type="GO" id="GO:0019752">
    <property type="term" value="P:carboxylic acid metabolic process"/>
    <property type="evidence" value="ECO:0007669"/>
    <property type="project" value="UniProtKB-ARBA"/>
</dbReference>
<proteinExistence type="inferred from homology"/>
<sequence>MNIPYIDTNFIENNTDFGKLVNDLKRAFVNPDLIVPMRHHHDFPNPEENKDSTLLLMPAWNPGREAGVKIVTVSPNNGKFDLPSIQGTYIYLDAHKGGIKAILEAKALTAKRTAAASALASSFLSRKNASSLLMIGTGALSANLIKAHASVRPIKNVFVWGRNPEKSLAICDAFSGDDLTVQSVRDIEEVISEVDIISCATLSQDPLVFGKFLKQGQHIDLVGAYKKNMREADDETIRKSSIFLDTYQGGLKESGDIVIPLEKGIIDRSHIKADLFELCSEVKSGRTYDSEITLFKSVGHALEDLAAATYYYEQFKSEQKQLTQIS</sequence>
<dbReference type="Pfam" id="PF02423">
    <property type="entry name" value="OCD_Mu_crystall"/>
    <property type="match status" value="1"/>
</dbReference>
<gene>
    <name evidence="2" type="ORF">GWK08_05030</name>
</gene>
<dbReference type="AlphaFoldDB" id="A0A6P0UJR4"/>
<dbReference type="PIRSF" id="PIRSF001439">
    <property type="entry name" value="CryM"/>
    <property type="match status" value="1"/>
</dbReference>
<dbReference type="SUPFAM" id="SSF51735">
    <property type="entry name" value="NAD(P)-binding Rossmann-fold domains"/>
    <property type="match status" value="1"/>
</dbReference>
<dbReference type="GO" id="GO:0005737">
    <property type="term" value="C:cytoplasm"/>
    <property type="evidence" value="ECO:0007669"/>
    <property type="project" value="TreeGrafter"/>
</dbReference>
<comment type="caution">
    <text evidence="2">The sequence shown here is derived from an EMBL/GenBank/DDBJ whole genome shotgun (WGS) entry which is preliminary data.</text>
</comment>
<dbReference type="NCBIfam" id="NF004793">
    <property type="entry name" value="PRK06141.1"/>
    <property type="match status" value="1"/>
</dbReference>
<dbReference type="Gene3D" id="3.30.1780.10">
    <property type="entry name" value="ornithine cyclodeaminase, domain 1"/>
    <property type="match status" value="1"/>
</dbReference>
<keyword evidence="3" id="KW-1185">Reference proteome</keyword>
<dbReference type="PANTHER" id="PTHR13812">
    <property type="entry name" value="KETIMINE REDUCTASE MU-CRYSTALLIN"/>
    <property type="match status" value="1"/>
</dbReference>
<dbReference type="GO" id="GO:0016491">
    <property type="term" value="F:oxidoreductase activity"/>
    <property type="evidence" value="ECO:0007669"/>
    <property type="project" value="UniProtKB-ARBA"/>
</dbReference>
<comment type="similarity">
    <text evidence="1">Belongs to the ornithine cyclodeaminase/mu-crystallin family.</text>
</comment>
<dbReference type="EMBL" id="JAABOO010000001">
    <property type="protein sequence ID" value="NER12792.1"/>
    <property type="molecule type" value="Genomic_DNA"/>
</dbReference>